<name>A0ABY9EFV8_9GAMM</name>
<sequence>MDAAFSETEATKNPTDAEKSFIALYNAPVDAPIVNRNSFGDTQFDWLMGALNPGDSAAEVMREGGSYRGIFL</sequence>
<accession>A0ABY9EFV8</accession>
<keyword evidence="2" id="KW-1185">Reference proteome</keyword>
<evidence type="ECO:0000313" key="2">
    <source>
        <dbReference type="Proteomes" id="UP001321520"/>
    </source>
</evidence>
<proteinExistence type="predicted"/>
<dbReference type="Proteomes" id="UP001321520">
    <property type="component" value="Chromosome"/>
</dbReference>
<dbReference type="RefSeq" id="WP_301415508.1">
    <property type="nucleotide sequence ID" value="NZ_CP098023.1"/>
</dbReference>
<organism evidence="1 2">
    <name type="scientific">Microbulbifer spongiae</name>
    <dbReference type="NCBI Taxonomy" id="2944933"/>
    <lineage>
        <taxon>Bacteria</taxon>
        <taxon>Pseudomonadati</taxon>
        <taxon>Pseudomonadota</taxon>
        <taxon>Gammaproteobacteria</taxon>
        <taxon>Cellvibrionales</taxon>
        <taxon>Microbulbiferaceae</taxon>
        <taxon>Microbulbifer</taxon>
    </lineage>
</organism>
<reference evidence="1 2" key="1">
    <citation type="submission" date="2022-05" db="EMBL/GenBank/DDBJ databases">
        <title>Microbulbifer sp. nov., isolated from sponge.</title>
        <authorList>
            <person name="Gao L."/>
        </authorList>
    </citation>
    <scope>NUCLEOTIDE SEQUENCE [LARGE SCALE GENOMIC DNA]</scope>
    <source>
        <strain evidence="1 2">MI-G</strain>
    </source>
</reference>
<evidence type="ECO:0000313" key="1">
    <source>
        <dbReference type="EMBL" id="WKD49656.1"/>
    </source>
</evidence>
<gene>
    <name evidence="1" type="ORF">M8T91_17475</name>
</gene>
<dbReference type="EMBL" id="CP098023">
    <property type="protein sequence ID" value="WKD49656.1"/>
    <property type="molecule type" value="Genomic_DNA"/>
</dbReference>
<protein>
    <submittedName>
        <fullName evidence="1">Uncharacterized protein</fullName>
    </submittedName>
</protein>